<reference evidence="13" key="1">
    <citation type="submission" date="2023-02" db="EMBL/GenBank/DDBJ databases">
        <title>Genome of toxic invasive species Heracleum sosnowskyi carries increased number of genes despite the absence of recent whole-genome duplications.</title>
        <authorList>
            <person name="Schelkunov M."/>
            <person name="Shtratnikova V."/>
            <person name="Makarenko M."/>
            <person name="Klepikova A."/>
            <person name="Omelchenko D."/>
            <person name="Novikova G."/>
            <person name="Obukhova E."/>
            <person name="Bogdanov V."/>
            <person name="Penin A."/>
            <person name="Logacheva M."/>
        </authorList>
    </citation>
    <scope>NUCLEOTIDE SEQUENCE</scope>
    <source>
        <strain evidence="13">Hsosn_3</strain>
        <tissue evidence="13">Leaf</tissue>
    </source>
</reference>
<dbReference type="FunFam" id="2.60.120.330:FF:000014">
    <property type="entry name" value="Gibberellin 2-beta-dioxygenase 1"/>
    <property type="match status" value="1"/>
</dbReference>
<evidence type="ECO:0000256" key="7">
    <source>
        <dbReference type="ARBA" id="ARBA00052204"/>
    </source>
</evidence>
<dbReference type="Pfam" id="PF14226">
    <property type="entry name" value="DIOX_N"/>
    <property type="match status" value="1"/>
</dbReference>
<evidence type="ECO:0000313" key="14">
    <source>
        <dbReference type="Proteomes" id="UP001237642"/>
    </source>
</evidence>
<evidence type="ECO:0000256" key="5">
    <source>
        <dbReference type="ARBA" id="ARBA00023004"/>
    </source>
</evidence>
<dbReference type="SUPFAM" id="SSF51197">
    <property type="entry name" value="Clavaminate synthase-like"/>
    <property type="match status" value="1"/>
</dbReference>
<evidence type="ECO:0000313" key="13">
    <source>
        <dbReference type="EMBL" id="KAK1378437.1"/>
    </source>
</evidence>
<sequence length="314" mass="35381">MVVSSQPVEHIKLPTTGNFAQIPVVDLSNPSAKTHIVNACQEFGIFKVINHEVPMEMVTTLESQALSFFNLPQCHKNKAAPFGYGNKNIGQRGDTGWVEYLLLGTNTELISQNSFNIFPPDFWLLVRKYRAAVKELACEVLERMADGLNIEPKSVLSRLVSAEKSDSYFRINHYPVSDKNELGFGEHTDPQIISVIRSNNSSGLEIALKDGTWVQVPPDPNSFFITVDDCLQVMTNGRFRSVKHRVITESLKERISMIHFGGPPSTEKIAPLTSLMEEGEESLYREFTWDDYKKAAFNTKLACNRISFFEKCPN</sequence>
<dbReference type="InterPro" id="IPR005123">
    <property type="entry name" value="Oxoglu/Fe-dep_dioxygenase_dom"/>
</dbReference>
<evidence type="ECO:0000256" key="3">
    <source>
        <dbReference type="ARBA" id="ARBA00022964"/>
    </source>
</evidence>
<accession>A0AAD8MMP8</accession>
<dbReference type="PANTHER" id="PTHR47990">
    <property type="entry name" value="2-OXOGLUTARATE (2OG) AND FE(II)-DEPENDENT OXYGENASE SUPERFAMILY PROTEIN-RELATED"/>
    <property type="match status" value="1"/>
</dbReference>
<comment type="pathway">
    <text evidence="1">Hormone biosynthesis.</text>
</comment>
<evidence type="ECO:0000256" key="11">
    <source>
        <dbReference type="RuleBase" id="RU003682"/>
    </source>
</evidence>
<keyword evidence="5 11" id="KW-0408">Iron</keyword>
<evidence type="ECO:0000256" key="4">
    <source>
        <dbReference type="ARBA" id="ARBA00023002"/>
    </source>
</evidence>
<dbReference type="InterPro" id="IPR044861">
    <property type="entry name" value="IPNS-like_FE2OG_OXY"/>
</dbReference>
<dbReference type="GO" id="GO:0046872">
    <property type="term" value="F:metal ion binding"/>
    <property type="evidence" value="ECO:0007669"/>
    <property type="project" value="UniProtKB-KW"/>
</dbReference>
<gene>
    <name evidence="13" type="ORF">POM88_025181</name>
</gene>
<dbReference type="GO" id="GO:0045543">
    <property type="term" value="F:gibberellin 2-beta-dioxygenase activity"/>
    <property type="evidence" value="ECO:0007669"/>
    <property type="project" value="UniProtKB-EC"/>
</dbReference>
<dbReference type="InterPro" id="IPR050231">
    <property type="entry name" value="Iron_ascorbate_oxido_reductase"/>
</dbReference>
<keyword evidence="4 11" id="KW-0560">Oxidoreductase</keyword>
<dbReference type="EC" id="1.14.11.13" evidence="10"/>
<dbReference type="Proteomes" id="UP001237642">
    <property type="component" value="Unassembled WGS sequence"/>
</dbReference>
<dbReference type="AlphaFoldDB" id="A0AAD8MMP8"/>
<keyword evidence="2 11" id="KW-0479">Metal-binding</keyword>
<evidence type="ECO:0000256" key="8">
    <source>
        <dbReference type="ARBA" id="ARBA00055835"/>
    </source>
</evidence>
<dbReference type="Pfam" id="PF03171">
    <property type="entry name" value="2OG-FeII_Oxy"/>
    <property type="match status" value="1"/>
</dbReference>
<dbReference type="EMBL" id="JAUIZM010000006">
    <property type="protein sequence ID" value="KAK1378437.1"/>
    <property type="molecule type" value="Genomic_DNA"/>
</dbReference>
<comment type="caution">
    <text evidence="13">The sequence shown here is derived from an EMBL/GenBank/DDBJ whole genome shotgun (WGS) entry which is preliminary data.</text>
</comment>
<evidence type="ECO:0000256" key="6">
    <source>
        <dbReference type="ARBA" id="ARBA00037909"/>
    </source>
</evidence>
<comment type="function">
    <text evidence="8">Catalyzes the 2-beta-hydroxylation of several biologically active gibberellins, leading to the homeostatic regulation of their endogenous level. Catabolism of gibberellins (GAs) plays a central role in plant development. Converts GA9/GA20 to GA51/GA29 and GA4/GA1 to GA34/GA8.</text>
</comment>
<keyword evidence="14" id="KW-1185">Reference proteome</keyword>
<feature type="domain" description="Fe2OG dioxygenase" evidence="12">
    <location>
        <begin position="164"/>
        <end position="263"/>
    </location>
</feature>
<dbReference type="PROSITE" id="PS51471">
    <property type="entry name" value="FE2OG_OXY"/>
    <property type="match status" value="1"/>
</dbReference>
<organism evidence="13 14">
    <name type="scientific">Heracleum sosnowskyi</name>
    <dbReference type="NCBI Taxonomy" id="360622"/>
    <lineage>
        <taxon>Eukaryota</taxon>
        <taxon>Viridiplantae</taxon>
        <taxon>Streptophyta</taxon>
        <taxon>Embryophyta</taxon>
        <taxon>Tracheophyta</taxon>
        <taxon>Spermatophyta</taxon>
        <taxon>Magnoliopsida</taxon>
        <taxon>eudicotyledons</taxon>
        <taxon>Gunneridae</taxon>
        <taxon>Pentapetalae</taxon>
        <taxon>asterids</taxon>
        <taxon>campanulids</taxon>
        <taxon>Apiales</taxon>
        <taxon>Apiaceae</taxon>
        <taxon>Apioideae</taxon>
        <taxon>apioid superclade</taxon>
        <taxon>Tordylieae</taxon>
        <taxon>Tordyliinae</taxon>
        <taxon>Heracleum</taxon>
    </lineage>
</organism>
<protein>
    <recommendedName>
        <fullName evidence="10">gibberellin 2beta-dioxygenase</fullName>
        <ecNumber evidence="10">1.14.11.13</ecNumber>
    </recommendedName>
</protein>
<comment type="pathway">
    <text evidence="6">Plant hormone biosynthesis; gibberellin biosynthesis.</text>
</comment>
<proteinExistence type="inferred from homology"/>
<evidence type="ECO:0000256" key="9">
    <source>
        <dbReference type="ARBA" id="ARBA00061282"/>
    </source>
</evidence>
<dbReference type="InterPro" id="IPR027443">
    <property type="entry name" value="IPNS-like_sf"/>
</dbReference>
<evidence type="ECO:0000259" key="12">
    <source>
        <dbReference type="PROSITE" id="PS51471"/>
    </source>
</evidence>
<dbReference type="InterPro" id="IPR026992">
    <property type="entry name" value="DIOX_N"/>
</dbReference>
<evidence type="ECO:0000256" key="10">
    <source>
        <dbReference type="ARBA" id="ARBA00066708"/>
    </source>
</evidence>
<comment type="catalytic activity">
    <reaction evidence="7">
        <text>gibberellin A1 + 2-oxoglutarate + O2 = gibberellin A8 + succinate + CO2</text>
        <dbReference type="Rhea" id="RHEA:15005"/>
        <dbReference type="ChEBI" id="CHEBI:15379"/>
        <dbReference type="ChEBI" id="CHEBI:16526"/>
        <dbReference type="ChEBI" id="CHEBI:16810"/>
        <dbReference type="ChEBI" id="CHEBI:30031"/>
        <dbReference type="ChEBI" id="CHEBI:58524"/>
        <dbReference type="ChEBI" id="CHEBI:58594"/>
        <dbReference type="EC" id="1.14.11.13"/>
    </reaction>
</comment>
<dbReference type="Gene3D" id="2.60.120.330">
    <property type="entry name" value="B-lactam Antibiotic, Isopenicillin N Synthase, Chain"/>
    <property type="match status" value="1"/>
</dbReference>
<evidence type="ECO:0000256" key="1">
    <source>
        <dbReference type="ARBA" id="ARBA00004972"/>
    </source>
</evidence>
<name>A0AAD8MMP8_9APIA</name>
<keyword evidence="3" id="KW-0223">Dioxygenase</keyword>
<reference evidence="13" key="2">
    <citation type="submission" date="2023-05" db="EMBL/GenBank/DDBJ databases">
        <authorList>
            <person name="Schelkunov M.I."/>
        </authorList>
    </citation>
    <scope>NUCLEOTIDE SEQUENCE</scope>
    <source>
        <strain evidence="13">Hsosn_3</strain>
        <tissue evidence="13">Leaf</tissue>
    </source>
</reference>
<comment type="similarity">
    <text evidence="9">Belongs to the iron/ascorbate-dependent oxidoreductase family. GA2OX subfamily.</text>
</comment>
<evidence type="ECO:0000256" key="2">
    <source>
        <dbReference type="ARBA" id="ARBA00022723"/>
    </source>
</evidence>